<comment type="caution">
    <text evidence="3">The sequence shown here is derived from an EMBL/GenBank/DDBJ whole genome shotgun (WGS) entry which is preliminary data.</text>
</comment>
<dbReference type="OrthoDB" id="2456043at2"/>
<comment type="similarity">
    <text evidence="1 2">Belongs to the EsaB family.</text>
</comment>
<dbReference type="SUPFAM" id="SSF54236">
    <property type="entry name" value="Ubiquitin-like"/>
    <property type="match status" value="1"/>
</dbReference>
<keyword evidence="4" id="KW-1185">Reference proteome</keyword>
<gene>
    <name evidence="3" type="ORF">CWO92_23095</name>
</gene>
<evidence type="ECO:0000313" key="3">
    <source>
        <dbReference type="EMBL" id="PKR82669.1"/>
    </source>
</evidence>
<name>A0A2N3LDJ4_9BACI</name>
<dbReference type="InterPro" id="IPR029071">
    <property type="entry name" value="Ubiquitin-like_domsf"/>
</dbReference>
<dbReference type="EMBL" id="PIQO01000031">
    <property type="protein sequence ID" value="PKR82669.1"/>
    <property type="molecule type" value="Genomic_DNA"/>
</dbReference>
<dbReference type="Gene3D" id="3.10.20.90">
    <property type="entry name" value="Phosphatidylinositol 3-kinase Catalytic Subunit, Chain A, domain 1"/>
    <property type="match status" value="1"/>
</dbReference>
<evidence type="ECO:0008006" key="5">
    <source>
        <dbReference type="Google" id="ProtNLM"/>
    </source>
</evidence>
<dbReference type="InterPro" id="IPR014921">
    <property type="entry name" value="EsaB"/>
</dbReference>
<dbReference type="Pfam" id="PF08817">
    <property type="entry name" value="YukD"/>
    <property type="match status" value="1"/>
</dbReference>
<organism evidence="3 4">
    <name type="scientific">Heyndrickxia camelliae</name>
    <dbReference type="NCBI Taxonomy" id="1707093"/>
    <lineage>
        <taxon>Bacteria</taxon>
        <taxon>Bacillati</taxon>
        <taxon>Bacillota</taxon>
        <taxon>Bacilli</taxon>
        <taxon>Bacillales</taxon>
        <taxon>Bacillaceae</taxon>
        <taxon>Heyndrickxia</taxon>
    </lineage>
</organism>
<protein>
    <recommendedName>
        <fullName evidence="5">Ubiquitin-like domain-containing protein</fullName>
    </recommendedName>
</protein>
<dbReference type="Proteomes" id="UP000233440">
    <property type="component" value="Unassembled WGS sequence"/>
</dbReference>
<dbReference type="AlphaFoldDB" id="A0A2N3LDJ4"/>
<dbReference type="InterPro" id="IPR024962">
    <property type="entry name" value="YukD-like"/>
</dbReference>
<evidence type="ECO:0000313" key="4">
    <source>
        <dbReference type="Proteomes" id="UP000233440"/>
    </source>
</evidence>
<reference evidence="3 4" key="1">
    <citation type="submission" date="2017-11" db="EMBL/GenBank/DDBJ databases">
        <title>Bacillus camelliae sp. nov., isolated from pu'er tea.</title>
        <authorList>
            <person name="Niu L."/>
        </authorList>
    </citation>
    <scope>NUCLEOTIDE SEQUENCE [LARGE SCALE GENOMIC DNA]</scope>
    <source>
        <strain evidence="3 4">7578-1</strain>
    </source>
</reference>
<dbReference type="PIRSF" id="PIRSF037793">
    <property type="entry name" value="DUF_ubiquitin-like_YukD"/>
    <property type="match status" value="1"/>
</dbReference>
<evidence type="ECO:0000256" key="2">
    <source>
        <dbReference type="PIRNR" id="PIRNR037793"/>
    </source>
</evidence>
<accession>A0A2N3LDJ4</accession>
<sequence length="83" mass="9398">MPSETHINVTIDFSKWSYDCYDLRIPVHQPIKQLLANLVETLNLDISEAQLFAIKVPSKELLLTDDDRIADYAVANGDILIVL</sequence>
<dbReference type="RefSeq" id="WP_101356552.1">
    <property type="nucleotide sequence ID" value="NZ_PIQO01000031.1"/>
</dbReference>
<evidence type="ECO:0000256" key="1">
    <source>
        <dbReference type="ARBA" id="ARBA00011007"/>
    </source>
</evidence>
<proteinExistence type="inferred from homology"/>